<dbReference type="RefSeq" id="WP_255135145.1">
    <property type="nucleotide sequence ID" value="NZ_JANDBC010000002.1"/>
</dbReference>
<keyword evidence="3" id="KW-1185">Reference proteome</keyword>
<dbReference type="InterPro" id="IPR002514">
    <property type="entry name" value="Transposase_8"/>
</dbReference>
<dbReference type="EMBL" id="JANDBC010000002">
    <property type="protein sequence ID" value="MCP9292266.1"/>
    <property type="molecule type" value="Genomic_DNA"/>
</dbReference>
<keyword evidence="1" id="KW-0472">Membrane</keyword>
<keyword evidence="1" id="KW-1133">Transmembrane helix</keyword>
<evidence type="ECO:0000313" key="2">
    <source>
        <dbReference type="EMBL" id="MCP9292266.1"/>
    </source>
</evidence>
<proteinExistence type="predicted"/>
<comment type="caution">
    <text evidence="2">The sequence shown here is derived from an EMBL/GenBank/DDBJ whole genome shotgun (WGS) entry which is preliminary data.</text>
</comment>
<dbReference type="GO" id="GO:0006313">
    <property type="term" value="P:DNA transposition"/>
    <property type="evidence" value="ECO:0007669"/>
    <property type="project" value="InterPro"/>
</dbReference>
<keyword evidence="1" id="KW-0812">Transmembrane</keyword>
<dbReference type="Pfam" id="PF01527">
    <property type="entry name" value="HTH_Tnp_1"/>
    <property type="match status" value="1"/>
</dbReference>
<organism evidence="2 3">
    <name type="scientific">Gracilimonas sediminicola</name>
    <dbReference type="NCBI Taxonomy" id="2952158"/>
    <lineage>
        <taxon>Bacteria</taxon>
        <taxon>Pseudomonadati</taxon>
        <taxon>Balneolota</taxon>
        <taxon>Balneolia</taxon>
        <taxon>Balneolales</taxon>
        <taxon>Balneolaceae</taxon>
        <taxon>Gracilimonas</taxon>
    </lineage>
</organism>
<dbReference type="GO" id="GO:0004803">
    <property type="term" value="F:transposase activity"/>
    <property type="evidence" value="ECO:0007669"/>
    <property type="project" value="InterPro"/>
</dbReference>
<name>A0A9X2L4K3_9BACT</name>
<evidence type="ECO:0000313" key="3">
    <source>
        <dbReference type="Proteomes" id="UP001139125"/>
    </source>
</evidence>
<dbReference type="GO" id="GO:0003677">
    <property type="term" value="F:DNA binding"/>
    <property type="evidence" value="ECO:0007669"/>
    <property type="project" value="InterPro"/>
</dbReference>
<dbReference type="Proteomes" id="UP001139125">
    <property type="component" value="Unassembled WGS sequence"/>
</dbReference>
<protein>
    <submittedName>
        <fullName evidence="2">Transposase</fullName>
    </submittedName>
</protein>
<feature type="transmembrane region" description="Helical" evidence="1">
    <location>
        <begin position="96"/>
        <end position="117"/>
    </location>
</feature>
<sequence length="176" mass="19610">MSEKYSSEFKAKVALEAVAQGRSVIEKIAQKHDVSEDDIIEWAAQLQDEASQIFTTETAHADEDVNEEVDITTENEEFAGAVEHGVMSDTLNYNKLIFWSTLGTALVIIFVIGLVYFSQYSLFEAQKQVSAQSGYSEVQELKAEQDQELNSFGVVDLEEGIYRIPIDSAISRIATD</sequence>
<gene>
    <name evidence="2" type="ORF">NM125_11830</name>
</gene>
<evidence type="ECO:0000256" key="1">
    <source>
        <dbReference type="SAM" id="Phobius"/>
    </source>
</evidence>
<accession>A0A9X2L4K3</accession>
<reference evidence="2" key="1">
    <citation type="submission" date="2022-06" db="EMBL/GenBank/DDBJ databases">
        <title>Gracilimonas sp. CAU 1638 isolated from sea sediment.</title>
        <authorList>
            <person name="Kim W."/>
        </authorList>
    </citation>
    <scope>NUCLEOTIDE SEQUENCE</scope>
    <source>
        <strain evidence="2">CAU 1638</strain>
    </source>
</reference>
<dbReference type="AlphaFoldDB" id="A0A9X2L4K3"/>